<proteinExistence type="predicted"/>
<feature type="non-terminal residue" evidence="2">
    <location>
        <position position="1"/>
    </location>
</feature>
<evidence type="ECO:0000256" key="1">
    <source>
        <dbReference type="SAM" id="MobiDB-lite"/>
    </source>
</evidence>
<evidence type="ECO:0000313" key="2">
    <source>
        <dbReference type="EMBL" id="CAA9214156.1"/>
    </source>
</evidence>
<feature type="region of interest" description="Disordered" evidence="1">
    <location>
        <begin position="1"/>
        <end position="59"/>
    </location>
</feature>
<reference evidence="2" key="1">
    <citation type="submission" date="2020-02" db="EMBL/GenBank/DDBJ databases">
        <authorList>
            <person name="Meier V. D."/>
        </authorList>
    </citation>
    <scope>NUCLEOTIDE SEQUENCE</scope>
    <source>
        <strain evidence="2">AVDCRST_MAG27</strain>
    </source>
</reference>
<accession>A0A6J4H531</accession>
<sequence>AEPIRARHAGAPSRPARLGDRPDPVGRRGPGDGQFRACRQGPDQCRRGDARAPGRAMAL</sequence>
<gene>
    <name evidence="2" type="ORF">AVDCRST_MAG27-53</name>
</gene>
<dbReference type="EMBL" id="CADCTD010000002">
    <property type="protein sequence ID" value="CAA9214156.1"/>
    <property type="molecule type" value="Genomic_DNA"/>
</dbReference>
<name>A0A6J4H531_9PROT</name>
<organism evidence="2">
    <name type="scientific">uncultured Craurococcus sp</name>
    <dbReference type="NCBI Taxonomy" id="1135998"/>
    <lineage>
        <taxon>Bacteria</taxon>
        <taxon>Pseudomonadati</taxon>
        <taxon>Pseudomonadota</taxon>
        <taxon>Alphaproteobacteria</taxon>
        <taxon>Acetobacterales</taxon>
        <taxon>Acetobacteraceae</taxon>
        <taxon>Craurococcus</taxon>
        <taxon>environmental samples</taxon>
    </lineage>
</organism>
<feature type="compositionally biased region" description="Basic and acidic residues" evidence="1">
    <location>
        <begin position="17"/>
        <end position="30"/>
    </location>
</feature>
<feature type="non-terminal residue" evidence="2">
    <location>
        <position position="59"/>
    </location>
</feature>
<dbReference type="AlphaFoldDB" id="A0A6J4H531"/>
<protein>
    <submittedName>
        <fullName evidence="2">Uncharacterized protein</fullName>
    </submittedName>
</protein>